<evidence type="ECO:0000256" key="10">
    <source>
        <dbReference type="SAM" id="SignalP"/>
    </source>
</evidence>
<dbReference type="Gene3D" id="2.170.130.10">
    <property type="entry name" value="TonB-dependent receptor, plug domain"/>
    <property type="match status" value="1"/>
</dbReference>
<dbReference type="RefSeq" id="WP_111597013.1">
    <property type="nucleotide sequence ID" value="NZ_QLLL01000002.1"/>
</dbReference>
<dbReference type="Pfam" id="PF13715">
    <property type="entry name" value="CarbopepD_reg_2"/>
    <property type="match status" value="1"/>
</dbReference>
<dbReference type="InterPro" id="IPR023996">
    <property type="entry name" value="TonB-dep_OMP_SusC/RagA"/>
</dbReference>
<evidence type="ECO:0000313" key="12">
    <source>
        <dbReference type="EMBL" id="RAJ08920.1"/>
    </source>
</evidence>
<feature type="domain" description="TonB-dependent receptor plug" evidence="11">
    <location>
        <begin position="264"/>
        <end position="389"/>
    </location>
</feature>
<evidence type="ECO:0000256" key="1">
    <source>
        <dbReference type="ARBA" id="ARBA00004571"/>
    </source>
</evidence>
<dbReference type="Proteomes" id="UP000249547">
    <property type="component" value="Unassembled WGS sequence"/>
</dbReference>
<comment type="caution">
    <text evidence="12">The sequence shown here is derived from an EMBL/GenBank/DDBJ whole genome shotgun (WGS) entry which is preliminary data.</text>
</comment>
<dbReference type="InterPro" id="IPR037066">
    <property type="entry name" value="Plug_dom_sf"/>
</dbReference>
<keyword evidence="2 9" id="KW-0813">Transport</keyword>
<dbReference type="GO" id="GO:0044718">
    <property type="term" value="P:siderophore transmembrane transport"/>
    <property type="evidence" value="ECO:0007669"/>
    <property type="project" value="TreeGrafter"/>
</dbReference>
<dbReference type="EMBL" id="QLLL01000002">
    <property type="protein sequence ID" value="RAJ08920.1"/>
    <property type="molecule type" value="Genomic_DNA"/>
</dbReference>
<dbReference type="InterPro" id="IPR008969">
    <property type="entry name" value="CarboxyPept-like_regulatory"/>
</dbReference>
<dbReference type="NCBIfam" id="TIGR04057">
    <property type="entry name" value="SusC_RagA_signa"/>
    <property type="match status" value="1"/>
</dbReference>
<evidence type="ECO:0000256" key="6">
    <source>
        <dbReference type="ARBA" id="ARBA00023136"/>
    </source>
</evidence>
<keyword evidence="5 10" id="KW-0732">Signal</keyword>
<dbReference type="Gene3D" id="2.40.170.20">
    <property type="entry name" value="TonB-dependent receptor, beta-barrel domain"/>
    <property type="match status" value="1"/>
</dbReference>
<keyword evidence="4 9" id="KW-0812">Transmembrane</keyword>
<dbReference type="OrthoDB" id="9768177at2"/>
<reference evidence="12 13" key="1">
    <citation type="submission" date="2018-06" db="EMBL/GenBank/DDBJ databases">
        <title>Genomic Encyclopedia of Archaeal and Bacterial Type Strains, Phase II (KMG-II): from individual species to whole genera.</title>
        <authorList>
            <person name="Goeker M."/>
        </authorList>
    </citation>
    <scope>NUCLEOTIDE SEQUENCE [LARGE SCALE GENOMIC DNA]</scope>
    <source>
        <strain evidence="12 13">DSM 23857</strain>
    </source>
</reference>
<gene>
    <name evidence="12" type="ORF">LX64_01575</name>
</gene>
<evidence type="ECO:0000259" key="11">
    <source>
        <dbReference type="Pfam" id="PF07715"/>
    </source>
</evidence>
<comment type="similarity">
    <text evidence="9">Belongs to the TonB-dependent receptor family.</text>
</comment>
<keyword evidence="6 9" id="KW-0472">Membrane</keyword>
<dbReference type="NCBIfam" id="TIGR04056">
    <property type="entry name" value="OMP_RagA_SusC"/>
    <property type="match status" value="1"/>
</dbReference>
<feature type="chain" id="PRO_5016248924" evidence="10">
    <location>
        <begin position="24"/>
        <end position="1176"/>
    </location>
</feature>
<name>A0A327QX30_9BACT</name>
<dbReference type="Gene3D" id="2.60.40.1120">
    <property type="entry name" value="Carboxypeptidase-like, regulatory domain"/>
    <property type="match status" value="1"/>
</dbReference>
<evidence type="ECO:0000256" key="7">
    <source>
        <dbReference type="ARBA" id="ARBA00023237"/>
    </source>
</evidence>
<dbReference type="SUPFAM" id="SSF49464">
    <property type="entry name" value="Carboxypeptidase regulatory domain-like"/>
    <property type="match status" value="1"/>
</dbReference>
<evidence type="ECO:0000313" key="13">
    <source>
        <dbReference type="Proteomes" id="UP000249547"/>
    </source>
</evidence>
<keyword evidence="3 9" id="KW-1134">Transmembrane beta strand</keyword>
<dbReference type="PANTHER" id="PTHR30069:SF29">
    <property type="entry name" value="HEMOGLOBIN AND HEMOGLOBIN-HAPTOGLOBIN-BINDING PROTEIN 1-RELATED"/>
    <property type="match status" value="1"/>
</dbReference>
<accession>A0A327QX30</accession>
<evidence type="ECO:0000256" key="4">
    <source>
        <dbReference type="ARBA" id="ARBA00022692"/>
    </source>
</evidence>
<dbReference type="InterPro" id="IPR039426">
    <property type="entry name" value="TonB-dep_rcpt-like"/>
</dbReference>
<comment type="subcellular location">
    <subcellularLocation>
        <location evidence="1 9">Cell outer membrane</location>
        <topology evidence="1 9">Multi-pass membrane protein</topology>
    </subcellularLocation>
</comment>
<keyword evidence="7 9" id="KW-0998">Cell outer membrane</keyword>
<keyword evidence="8" id="KW-0694">RNA-binding</keyword>
<dbReference type="InterPro" id="IPR036942">
    <property type="entry name" value="Beta-barrel_TonB_sf"/>
</dbReference>
<protein>
    <submittedName>
        <fullName evidence="12">TonB-linked SusC/RagA family outer membrane protein</fullName>
    </submittedName>
</protein>
<dbReference type="GO" id="GO:0015344">
    <property type="term" value="F:siderophore uptake transmembrane transporter activity"/>
    <property type="evidence" value="ECO:0007669"/>
    <property type="project" value="TreeGrafter"/>
</dbReference>
<dbReference type="Pfam" id="PF07715">
    <property type="entry name" value="Plug"/>
    <property type="match status" value="1"/>
</dbReference>
<proteinExistence type="inferred from homology"/>
<keyword evidence="13" id="KW-1185">Reference proteome</keyword>
<evidence type="ECO:0000256" key="8">
    <source>
        <dbReference type="PROSITE-ProRule" id="PRU00182"/>
    </source>
</evidence>
<feature type="signal peptide" evidence="10">
    <location>
        <begin position="1"/>
        <end position="23"/>
    </location>
</feature>
<dbReference type="PROSITE" id="PS52016">
    <property type="entry name" value="TONB_DEPENDENT_REC_3"/>
    <property type="match status" value="1"/>
</dbReference>
<evidence type="ECO:0000256" key="2">
    <source>
        <dbReference type="ARBA" id="ARBA00022448"/>
    </source>
</evidence>
<evidence type="ECO:0000256" key="3">
    <source>
        <dbReference type="ARBA" id="ARBA00022452"/>
    </source>
</evidence>
<dbReference type="GO" id="GO:0003723">
    <property type="term" value="F:RNA binding"/>
    <property type="evidence" value="ECO:0007669"/>
    <property type="project" value="UniProtKB-KW"/>
</dbReference>
<dbReference type="InterPro" id="IPR012910">
    <property type="entry name" value="Plug_dom"/>
</dbReference>
<dbReference type="AlphaFoldDB" id="A0A327QX30"/>
<evidence type="ECO:0000256" key="9">
    <source>
        <dbReference type="PROSITE-ProRule" id="PRU01360"/>
    </source>
</evidence>
<dbReference type="PANTHER" id="PTHR30069">
    <property type="entry name" value="TONB-DEPENDENT OUTER MEMBRANE RECEPTOR"/>
    <property type="match status" value="1"/>
</dbReference>
<dbReference type="GO" id="GO:0009279">
    <property type="term" value="C:cell outer membrane"/>
    <property type="evidence" value="ECO:0007669"/>
    <property type="project" value="UniProtKB-SubCell"/>
</dbReference>
<dbReference type="PROSITE" id="PS50889">
    <property type="entry name" value="S4"/>
    <property type="match status" value="1"/>
</dbReference>
<dbReference type="InterPro" id="IPR023997">
    <property type="entry name" value="TonB-dep_OMP_SusC/RagA_CS"/>
</dbReference>
<organism evidence="12 13">
    <name type="scientific">Chitinophaga skermanii</name>
    <dbReference type="NCBI Taxonomy" id="331697"/>
    <lineage>
        <taxon>Bacteria</taxon>
        <taxon>Pseudomonadati</taxon>
        <taxon>Bacteroidota</taxon>
        <taxon>Chitinophagia</taxon>
        <taxon>Chitinophagales</taxon>
        <taxon>Chitinophagaceae</taxon>
        <taxon>Chitinophaga</taxon>
    </lineage>
</organism>
<sequence>MLTCRVFPLLRLSVLIAMGTTVATRSAGQLASAASGKRFSSKQEHVASNEQKISLKDALQKVKVQYGIKIAYREGLLDGKSIPANDIDAPYTDAESMMKHILQPFQLDYKRINDKQYSVFPKQPILKKSSLDRTMDEGTANQLSTDAVRAVTTGAEHTVAAFGDVKGKVVSAKDGSAIIGATVMLKGNSRIGASTDVSGNFTLHIPKEYDGKSVVLVVAFMGYDKQEVTVQSGQGALTVQLEENTQALNEVVVTAFGIKKERKGVAASITEVKGSEFTQAREINIANALTGKVAGVNATSLASGAGGSSRVIIRGNGSLNGNNQPLYVVNGIPIDNTTLSAPTATAHSGFNSDRGDGIAGINPDDIETMTVLKSGAAAALYGSRAANGVIVITTKKGRAQKGVGIDVNSTYTVETPSVFPDWQYVYGEGREGIAPTTQASAINDGRISYGAKLDGSDVIQFDGVKRPYVAQKNNIKNFYQPGSTFTNTIAFTGGSEIVNFRFSLSNMENKSIIPNNTLNKKIANLNVNANLGKRWTIEAVSQFNYEESKNRPVVSDGPGNPNWAPYMIATNVDIRSLDPGYDPATGKEIAWNGTFFASNPYFVVNKFQNRDTRNRFINQASIAYKIQDNLVLKGRVGQDYANTKYVGIIPTNTGFLPGGGYQSRRIVFSETNAELTLNYNTKLSRDFSLSAMAGGNQARFKTDGIQLDGQDFTEPFFYSERNIKTATYVPLYSKSGINSLFSNVDIDYKSYLFLTLTARNDWFSTLSPKNNSILYPSIGSSFIFSEAFNMPKWLTYGKVRTSWAQVGGATPTPYALGLTYTMLQGSSHLDQPLQTITQSQVPNSNLKPLTSTTYEAGFELKLFNNRFGIDATYYDRRTTNDIVQATISNGSGYLTALVNIGRMSNKGVELLLTGTPVKKRDFTWDVSYNMAYNRNRVEKLSDGLTTLMMDRSVNNFASIVSDVGRPYGLIKGYRKVRNDKGELVFDANGFPAISPLVELGEGVSPWTMGITNTFTYKNFNLSFLIDGKFGGSIYSATNLYATRFGLHKMTLPGREDGITLTGVDKEGKPFSRTWPAKDMDDYYDYQKNYTEIFVYDASFLKLRQVTLGYNIPAKFIKSMRMQSASISFVARNLFILYKNTPNIDPESTFNNTNAQGIEMMGIPRTRSFGANLLVKF</sequence>
<evidence type="ECO:0000256" key="5">
    <source>
        <dbReference type="ARBA" id="ARBA00022729"/>
    </source>
</evidence>
<dbReference type="SUPFAM" id="SSF56935">
    <property type="entry name" value="Porins"/>
    <property type="match status" value="1"/>
</dbReference>